<dbReference type="InterPro" id="IPR002168">
    <property type="entry name" value="Lipase_GDXG_HIS_AS"/>
</dbReference>
<keyword evidence="3 4" id="KW-0378">Hydrolase</keyword>
<reference evidence="6" key="4">
    <citation type="submission" date="2025-09" db="UniProtKB">
        <authorList>
            <consortium name="Ensembl"/>
        </authorList>
    </citation>
    <scope>IDENTIFICATION</scope>
</reference>
<dbReference type="RefSeq" id="XP_034144425.1">
    <property type="nucleotide sequence ID" value="XM_034288534.1"/>
</dbReference>
<evidence type="ECO:0000259" key="5">
    <source>
        <dbReference type="Pfam" id="PF00135"/>
    </source>
</evidence>
<dbReference type="InterPro" id="IPR029058">
    <property type="entry name" value="AB_hydrolase_fold"/>
</dbReference>
<name>A0A3P8XF26_ESOLU</name>
<dbReference type="EC" id="3.1.1.-" evidence="4"/>
<dbReference type="InterPro" id="IPR050309">
    <property type="entry name" value="Type-B_Carboxylest/Lipase"/>
</dbReference>
<dbReference type="CDD" id="cd00312">
    <property type="entry name" value="Esterase_lipase"/>
    <property type="match status" value="1"/>
</dbReference>
<dbReference type="CTD" id="234669"/>
<reference evidence="6" key="3">
    <citation type="submission" date="2025-08" db="UniProtKB">
        <authorList>
            <consortium name="Ensembl"/>
        </authorList>
    </citation>
    <scope>IDENTIFICATION</scope>
</reference>
<protein>
    <recommendedName>
        <fullName evidence="4">Carboxylic ester hydrolase</fullName>
        <ecNumber evidence="4">3.1.1.-</ecNumber>
    </recommendedName>
</protein>
<dbReference type="Pfam" id="PF00135">
    <property type="entry name" value="COesterase"/>
    <property type="match status" value="1"/>
</dbReference>
<reference evidence="6" key="2">
    <citation type="submission" date="2020-02" db="EMBL/GenBank/DDBJ databases">
        <title>Esox lucius (northern pike) genome, fEsoLuc1, primary haplotype.</title>
        <authorList>
            <person name="Myers G."/>
            <person name="Karagic N."/>
            <person name="Meyer A."/>
            <person name="Pippel M."/>
            <person name="Reichard M."/>
            <person name="Winkler S."/>
            <person name="Tracey A."/>
            <person name="Sims Y."/>
            <person name="Howe K."/>
            <person name="Rhie A."/>
            <person name="Formenti G."/>
            <person name="Durbin R."/>
            <person name="Fedrigo O."/>
            <person name="Jarvis E.D."/>
        </authorList>
    </citation>
    <scope>NUCLEOTIDE SEQUENCE [LARGE SCALE GENOMIC DNA]</scope>
</reference>
<comment type="similarity">
    <text evidence="1 4">Belongs to the type-B carboxylesterase/lipase family.</text>
</comment>
<evidence type="ECO:0000256" key="1">
    <source>
        <dbReference type="ARBA" id="ARBA00005964"/>
    </source>
</evidence>
<dbReference type="FunFam" id="3.40.50.1820:FF:000128">
    <property type="entry name" value="Carboxylic ester hydrolase"/>
    <property type="match status" value="1"/>
</dbReference>
<keyword evidence="7" id="KW-1185">Reference proteome</keyword>
<dbReference type="PROSITE" id="PS00122">
    <property type="entry name" value="CARBOXYLESTERASE_B_1"/>
    <property type="match status" value="1"/>
</dbReference>
<evidence type="ECO:0000256" key="3">
    <source>
        <dbReference type="ARBA" id="ARBA00022801"/>
    </source>
</evidence>
<dbReference type="InterPro" id="IPR019819">
    <property type="entry name" value="Carboxylesterase_B_CS"/>
</dbReference>
<organism evidence="6 7">
    <name type="scientific">Esox lucius</name>
    <name type="common">Northern pike</name>
    <dbReference type="NCBI Taxonomy" id="8010"/>
    <lineage>
        <taxon>Eukaryota</taxon>
        <taxon>Metazoa</taxon>
        <taxon>Chordata</taxon>
        <taxon>Craniata</taxon>
        <taxon>Vertebrata</taxon>
        <taxon>Euteleostomi</taxon>
        <taxon>Actinopterygii</taxon>
        <taxon>Neopterygii</taxon>
        <taxon>Teleostei</taxon>
        <taxon>Protacanthopterygii</taxon>
        <taxon>Esociformes</taxon>
        <taxon>Esocidae</taxon>
        <taxon>Esox</taxon>
    </lineage>
</organism>
<dbReference type="PANTHER" id="PTHR11559">
    <property type="entry name" value="CARBOXYLESTERASE"/>
    <property type="match status" value="1"/>
</dbReference>
<dbReference type="GO" id="GO:0016787">
    <property type="term" value="F:hydrolase activity"/>
    <property type="evidence" value="ECO:0007669"/>
    <property type="project" value="UniProtKB-KW"/>
</dbReference>
<evidence type="ECO:0000313" key="6">
    <source>
        <dbReference type="Ensembl" id="ENSELUP00000001687.3"/>
    </source>
</evidence>
<dbReference type="Ensembl" id="ENSELUT00000016980.3">
    <property type="protein sequence ID" value="ENSELUP00000001687.3"/>
    <property type="gene ID" value="ENSELUG00000003142.3"/>
</dbReference>
<dbReference type="InterPro" id="IPR002018">
    <property type="entry name" value="CarbesteraseB"/>
</dbReference>
<comment type="similarity">
    <text evidence="2">Belongs to the 'GDXG' lipolytic enzyme family.</text>
</comment>
<dbReference type="GeneTree" id="ENSGT00940000155200"/>
<reference evidence="7" key="1">
    <citation type="journal article" date="2014" name="PLoS ONE">
        <title>The genome and linkage map of the northern pike (Esox lucius): conserved synteny revealed between the salmonid sister group and the Neoteleostei.</title>
        <authorList>
            <person name="Rondeau E.B."/>
            <person name="Minkley D.R."/>
            <person name="Leong J.S."/>
            <person name="Messmer A.M."/>
            <person name="Jantzen J.R."/>
            <person name="von Schalburg K.R."/>
            <person name="Lemon C."/>
            <person name="Bird N.H."/>
            <person name="Koop B.F."/>
        </authorList>
    </citation>
    <scope>NUCLEOTIDE SEQUENCE</scope>
</reference>
<evidence type="ECO:0000256" key="4">
    <source>
        <dbReference type="RuleBase" id="RU361235"/>
    </source>
</evidence>
<dbReference type="AlphaFoldDB" id="A0A3P8XF26"/>
<dbReference type="Proteomes" id="UP000265140">
    <property type="component" value="Chromosome 19"/>
</dbReference>
<dbReference type="PROSITE" id="PS00941">
    <property type="entry name" value="CARBOXYLESTERASE_B_2"/>
    <property type="match status" value="1"/>
</dbReference>
<evidence type="ECO:0000256" key="2">
    <source>
        <dbReference type="ARBA" id="ARBA00010515"/>
    </source>
</evidence>
<dbReference type="Gene3D" id="3.40.50.1820">
    <property type="entry name" value="alpha/beta hydrolase"/>
    <property type="match status" value="1"/>
</dbReference>
<dbReference type="InterPro" id="IPR019826">
    <property type="entry name" value="Carboxylesterase_B_AS"/>
</dbReference>
<feature type="domain" description="Carboxylesterase type B" evidence="5">
    <location>
        <begin position="11"/>
        <end position="515"/>
    </location>
</feature>
<dbReference type="PROSITE" id="PS01173">
    <property type="entry name" value="LIPASE_GDXG_HIS"/>
    <property type="match status" value="1"/>
</dbReference>
<sequence>MEHSELPKTGPVVQTKLGGLRGQYVSVKGKEKVVQAYLGVPFAKAPVGPLRLAPPQTVERWEGVRDATQQPLMCLQDRQFTVDLATNLSLEIEIPVVSEDCLYLNIYTPATPSEKTNLPVMVWIHGGGFTLGSASTYDGSALAAYQDVVVVLIQYRLGLMGFFSTGDKYAPGNMGLLDQVEALRWIQEHIHNFGGDSKSVTIFGESAGGMSVSLLLHSPLSAGLFHRAIAESGTAAMDVLMSPMSDASMLAQKLGCNSTNTEQILDCVKKLTADSIVNFQKQNQMMHLVVAVDGHFLTKSVKESFHNHEMHKVPFMIGTNTDEAGWTLANMMLPPGWVDGIDRDQAMPLLKLFYPDPKDEWITELLADEYMGTSEDRIKNRDGFNELVGDAMFTIPALTTASFHRDAGGPVYLYEFQHSASMFKKTRPPFVGSDHGDEIIFVLGLCFTTSHVKMNALCTEEDEQLSKIMMRYWGNFARTGSPNRAGLVQWPQYGPEGDYLGIGLEQVPGQHLKRDRFIFMTKTLPEKVKIKHSEL</sequence>
<proteinExistence type="inferred from homology"/>
<dbReference type="SUPFAM" id="SSF53474">
    <property type="entry name" value="alpha/beta-Hydrolases"/>
    <property type="match status" value="1"/>
</dbReference>
<dbReference type="Bgee" id="ENSELUG00000003142">
    <property type="expression patterns" value="Expressed in digestive tract and 10 other cell types or tissues"/>
</dbReference>
<accession>A0A3P8XF26</accession>
<dbReference type="GeneID" id="105018420"/>
<evidence type="ECO:0000313" key="7">
    <source>
        <dbReference type="Proteomes" id="UP000265140"/>
    </source>
</evidence>